<protein>
    <submittedName>
        <fullName evidence="2">Uncharacterized protein</fullName>
    </submittedName>
</protein>
<evidence type="ECO:0000256" key="1">
    <source>
        <dbReference type="SAM" id="MobiDB-lite"/>
    </source>
</evidence>
<keyword evidence="3" id="KW-1185">Reference proteome</keyword>
<proteinExistence type="predicted"/>
<organism evidence="2 3">
    <name type="scientific">Trypanosoma cruzi marinkellei</name>
    <dbReference type="NCBI Taxonomy" id="85056"/>
    <lineage>
        <taxon>Eukaryota</taxon>
        <taxon>Discoba</taxon>
        <taxon>Euglenozoa</taxon>
        <taxon>Kinetoplastea</taxon>
        <taxon>Metakinetoplastina</taxon>
        <taxon>Trypanosomatida</taxon>
        <taxon>Trypanosomatidae</taxon>
        <taxon>Trypanosoma</taxon>
        <taxon>Schizotrypanum</taxon>
    </lineage>
</organism>
<reference evidence="2 3" key="1">
    <citation type="journal article" date="2012" name="BMC Genomics">
        <title>Comparative genomic analysis of human infective Trypanosoma cruzi lineages with the bat-restricted subspecies T. cruzi marinkellei.</title>
        <authorList>
            <person name="Franzen O."/>
            <person name="Talavera-Lopez C."/>
            <person name="Ochaya S."/>
            <person name="Butler C.E."/>
            <person name="Messenger L.A."/>
            <person name="Lewis M.D."/>
            <person name="Llewellyn M.S."/>
            <person name="Marinkelle C.J."/>
            <person name="Tyler K.M."/>
            <person name="Miles M.A."/>
            <person name="Andersson B."/>
        </authorList>
    </citation>
    <scope>NUCLEOTIDE SEQUENCE [LARGE SCALE GENOMIC DNA]</scope>
    <source>
        <strain evidence="2 3">B7</strain>
    </source>
</reference>
<feature type="compositionally biased region" description="Basic and acidic residues" evidence="1">
    <location>
        <begin position="40"/>
        <end position="57"/>
    </location>
</feature>
<sequence length="257" mass="27564">MGTRARDQNCEISASVSPLEGAIGISSEFVETESQNGGLPRKEMDLQRRTQKLRDEGAVSSFTTPEEGNLATAEKCKQRHKQANSNGPQGRQRPGPGSRSTGVDGAGVGGSTDNVSGDAATSDRKVNRPARKGSDAATQPLSISHARAFSGARVDCKQKDVIAADGGGGGGGVEEGENGRNQPNSFFLANRSLIVYLMTRLKRTRVSKKKMGCWARSSCKLFSRRAYVGWVGSCRQRPRAVPDGRRCKQLRIVSSDH</sequence>
<dbReference type="EMBL" id="AHKC01009432">
    <property type="protein sequence ID" value="EKF33097.1"/>
    <property type="molecule type" value="Genomic_DNA"/>
</dbReference>
<feature type="region of interest" description="Disordered" evidence="1">
    <location>
        <begin position="29"/>
        <end position="142"/>
    </location>
</feature>
<accession>K2NW43</accession>
<dbReference type="AlphaFoldDB" id="K2NW43"/>
<name>K2NW43_TRYCR</name>
<dbReference type="Proteomes" id="UP000007350">
    <property type="component" value="Unassembled WGS sequence"/>
</dbReference>
<evidence type="ECO:0000313" key="2">
    <source>
        <dbReference type="EMBL" id="EKF33097.1"/>
    </source>
</evidence>
<evidence type="ECO:0000313" key="3">
    <source>
        <dbReference type="Proteomes" id="UP000007350"/>
    </source>
</evidence>
<feature type="compositionally biased region" description="Low complexity" evidence="1">
    <location>
        <begin position="87"/>
        <end position="100"/>
    </location>
</feature>
<gene>
    <name evidence="2" type="ORF">MOQ_003044</name>
</gene>
<comment type="caution">
    <text evidence="2">The sequence shown here is derived from an EMBL/GenBank/DDBJ whole genome shotgun (WGS) entry which is preliminary data.</text>
</comment>